<organism evidence="3 4">
    <name type="scientific">Segatella salivae</name>
    <dbReference type="NCBI Taxonomy" id="228604"/>
    <lineage>
        <taxon>Bacteria</taxon>
        <taxon>Pseudomonadati</taxon>
        <taxon>Bacteroidota</taxon>
        <taxon>Bacteroidia</taxon>
        <taxon>Bacteroidales</taxon>
        <taxon>Prevotellaceae</taxon>
        <taxon>Segatella</taxon>
    </lineage>
</organism>
<name>A0AAW4NQL4_9BACT</name>
<comment type="caution">
    <text evidence="3">The sequence shown here is derived from an EMBL/GenBank/DDBJ whole genome shotgun (WGS) entry which is preliminary data.</text>
</comment>
<evidence type="ECO:0000313" key="3">
    <source>
        <dbReference type="EMBL" id="MBW4865737.1"/>
    </source>
</evidence>
<feature type="signal peptide" evidence="1">
    <location>
        <begin position="1"/>
        <end position="26"/>
    </location>
</feature>
<keyword evidence="1" id="KW-0732">Signal</keyword>
<accession>A0AAW4NQL4</accession>
<dbReference type="GO" id="GO:0010181">
    <property type="term" value="F:FMN binding"/>
    <property type="evidence" value="ECO:0007669"/>
    <property type="project" value="InterPro"/>
</dbReference>
<sequence>MKKRMNGLLTAITICAMVAIMMSAMPSENIMTKDNDTTVINTELLSKNVKGFKGTTPVKIFIVKNKIVKIETLPNHETPKFFDKAKTLLSEFTGKSVSKAAKMDVDGVSGATYSSKALKKNVALGLAYYNKNK</sequence>
<feature type="chain" id="PRO_5043543023" evidence="1">
    <location>
        <begin position="27"/>
        <end position="133"/>
    </location>
</feature>
<dbReference type="Pfam" id="PF04205">
    <property type="entry name" value="FMN_bind"/>
    <property type="match status" value="1"/>
</dbReference>
<gene>
    <name evidence="3" type="ORF">KZY68_06890</name>
</gene>
<dbReference type="InterPro" id="IPR007329">
    <property type="entry name" value="FMN-bd"/>
</dbReference>
<feature type="domain" description="FMN-binding" evidence="2">
    <location>
        <begin position="51"/>
        <end position="129"/>
    </location>
</feature>
<dbReference type="SMART" id="SM00900">
    <property type="entry name" value="FMN_bind"/>
    <property type="match status" value="1"/>
</dbReference>
<dbReference type="Proteomes" id="UP001196873">
    <property type="component" value="Unassembled WGS sequence"/>
</dbReference>
<protein>
    <submittedName>
        <fullName evidence="3">FMN-binding protein</fullName>
    </submittedName>
</protein>
<dbReference type="EMBL" id="JAHXRF010000009">
    <property type="protein sequence ID" value="MBW4865737.1"/>
    <property type="molecule type" value="Genomic_DNA"/>
</dbReference>
<reference evidence="3" key="1">
    <citation type="submission" date="2021-07" db="EMBL/GenBank/DDBJ databases">
        <title>Genomic diversity and antimicrobial resistance of Prevotella spp. isolated from chronic lung disease airways.</title>
        <authorList>
            <person name="Webb K.A."/>
            <person name="Olagoke O.S."/>
            <person name="Baird T."/>
            <person name="Neill J."/>
            <person name="Pham A."/>
            <person name="Wells T.J."/>
            <person name="Ramsay K.A."/>
            <person name="Bell S.C."/>
            <person name="Sarovich D.S."/>
            <person name="Price E.P."/>
        </authorList>
    </citation>
    <scope>NUCLEOTIDE SEQUENCE</scope>
    <source>
        <strain evidence="3">SCHI0047.S.3</strain>
    </source>
</reference>
<evidence type="ECO:0000256" key="1">
    <source>
        <dbReference type="SAM" id="SignalP"/>
    </source>
</evidence>
<dbReference type="AlphaFoldDB" id="A0AAW4NQL4"/>
<proteinExistence type="predicted"/>
<evidence type="ECO:0000313" key="4">
    <source>
        <dbReference type="Proteomes" id="UP001196873"/>
    </source>
</evidence>
<dbReference type="GO" id="GO:0016020">
    <property type="term" value="C:membrane"/>
    <property type="evidence" value="ECO:0007669"/>
    <property type="project" value="InterPro"/>
</dbReference>
<dbReference type="RefSeq" id="WP_219426397.1">
    <property type="nucleotide sequence ID" value="NZ_CAUTLA010000099.1"/>
</dbReference>
<evidence type="ECO:0000259" key="2">
    <source>
        <dbReference type="SMART" id="SM00900"/>
    </source>
</evidence>